<accession>A0ABS1C6V0</accession>
<evidence type="ECO:0000313" key="3">
    <source>
        <dbReference type="Proteomes" id="UP000823123"/>
    </source>
</evidence>
<dbReference type="RefSeq" id="WP_201274929.1">
    <property type="nucleotide sequence ID" value="NZ_JACVDA010000001.1"/>
</dbReference>
<sequence>MNLEKNTKIGELTQKYPKVRNFLKSLSEEYKNLDNEELFEMIKDITTLEMIAIKGSFEFEDLKEKIENFINA</sequence>
<gene>
    <name evidence="2" type="ORF">IBJ83_00575</name>
</gene>
<dbReference type="Pfam" id="PF08984">
    <property type="entry name" value="DUF1858"/>
    <property type="match status" value="1"/>
</dbReference>
<name>A0ABS1C6V0_9FIRM</name>
<dbReference type="EMBL" id="JACVDA010000001">
    <property type="protein sequence ID" value="MBK1467817.1"/>
    <property type="molecule type" value="Genomic_DNA"/>
</dbReference>
<evidence type="ECO:0000313" key="2">
    <source>
        <dbReference type="EMBL" id="MBK1467817.1"/>
    </source>
</evidence>
<dbReference type="SUPFAM" id="SSF140683">
    <property type="entry name" value="SP0561-like"/>
    <property type="match status" value="1"/>
</dbReference>
<reference evidence="2 3" key="1">
    <citation type="submission" date="2020-09" db="EMBL/GenBank/DDBJ databases">
        <title>Parvimonas S3374 sp. nov.</title>
        <authorList>
            <person name="Buhl M."/>
        </authorList>
    </citation>
    <scope>NUCLEOTIDE SEQUENCE [LARGE SCALE GENOMIC DNA]</scope>
    <source>
        <strain evidence="2 3">S3374</strain>
    </source>
</reference>
<dbReference type="InterPro" id="IPR015077">
    <property type="entry name" value="DUF1858"/>
</dbReference>
<keyword evidence="3" id="KW-1185">Reference proteome</keyword>
<protein>
    <submittedName>
        <fullName evidence="2">DUF1858 domain-containing protein</fullName>
    </submittedName>
</protein>
<comment type="caution">
    <text evidence="2">The sequence shown here is derived from an EMBL/GenBank/DDBJ whole genome shotgun (WGS) entry which is preliminary data.</text>
</comment>
<organism evidence="2 3">
    <name type="scientific">Parvimonas parva</name>
    <dbReference type="NCBI Taxonomy" id="2769485"/>
    <lineage>
        <taxon>Bacteria</taxon>
        <taxon>Bacillati</taxon>
        <taxon>Bacillota</taxon>
        <taxon>Tissierellia</taxon>
        <taxon>Tissierellales</taxon>
        <taxon>Peptoniphilaceae</taxon>
        <taxon>Parvimonas</taxon>
    </lineage>
</organism>
<dbReference type="Gene3D" id="1.10.3910.10">
    <property type="entry name" value="SP0561-like"/>
    <property type="match status" value="1"/>
</dbReference>
<dbReference type="Proteomes" id="UP000823123">
    <property type="component" value="Unassembled WGS sequence"/>
</dbReference>
<feature type="domain" description="DUF1858" evidence="1">
    <location>
        <begin position="5"/>
        <end position="60"/>
    </location>
</feature>
<evidence type="ECO:0000259" key="1">
    <source>
        <dbReference type="Pfam" id="PF08984"/>
    </source>
</evidence>
<proteinExistence type="predicted"/>
<dbReference type="InterPro" id="IPR038062">
    <property type="entry name" value="ScdA-like_N_sf"/>
</dbReference>